<comment type="caution">
    <text evidence="1">The sequence shown here is derived from an EMBL/GenBank/DDBJ whole genome shotgun (WGS) entry which is preliminary data.</text>
</comment>
<protein>
    <submittedName>
        <fullName evidence="1">Uncharacterized protein</fullName>
    </submittedName>
</protein>
<gene>
    <name evidence="1" type="ORF">BDW59DRAFT_157946</name>
</gene>
<organism evidence="1 2">
    <name type="scientific">Aspergillus cavernicola</name>
    <dbReference type="NCBI Taxonomy" id="176166"/>
    <lineage>
        <taxon>Eukaryota</taxon>
        <taxon>Fungi</taxon>
        <taxon>Dikarya</taxon>
        <taxon>Ascomycota</taxon>
        <taxon>Pezizomycotina</taxon>
        <taxon>Eurotiomycetes</taxon>
        <taxon>Eurotiomycetidae</taxon>
        <taxon>Eurotiales</taxon>
        <taxon>Aspergillaceae</taxon>
        <taxon>Aspergillus</taxon>
        <taxon>Aspergillus subgen. Nidulantes</taxon>
    </lineage>
</organism>
<dbReference type="EMBL" id="JBFXLS010000009">
    <property type="protein sequence ID" value="KAL2831520.1"/>
    <property type="molecule type" value="Genomic_DNA"/>
</dbReference>
<evidence type="ECO:0000313" key="2">
    <source>
        <dbReference type="Proteomes" id="UP001610335"/>
    </source>
</evidence>
<name>A0ABR4IUR8_9EURO</name>
<reference evidence="1 2" key="1">
    <citation type="submission" date="2024-07" db="EMBL/GenBank/DDBJ databases">
        <title>Section-level genome sequencing and comparative genomics of Aspergillus sections Usti and Cavernicolus.</title>
        <authorList>
            <consortium name="Lawrence Berkeley National Laboratory"/>
            <person name="Nybo J.L."/>
            <person name="Vesth T.C."/>
            <person name="Theobald S."/>
            <person name="Frisvad J.C."/>
            <person name="Larsen T.O."/>
            <person name="Kjaerboelling I."/>
            <person name="Rothschild-Mancinelli K."/>
            <person name="Lyhne E.K."/>
            <person name="Kogle M.E."/>
            <person name="Barry K."/>
            <person name="Clum A."/>
            <person name="Na H."/>
            <person name="Ledsgaard L."/>
            <person name="Lin J."/>
            <person name="Lipzen A."/>
            <person name="Kuo A."/>
            <person name="Riley R."/>
            <person name="Mondo S."/>
            <person name="LaButti K."/>
            <person name="Haridas S."/>
            <person name="Pangalinan J."/>
            <person name="Salamov A.A."/>
            <person name="Simmons B.A."/>
            <person name="Magnuson J.K."/>
            <person name="Chen J."/>
            <person name="Drula E."/>
            <person name="Henrissat B."/>
            <person name="Wiebenga A."/>
            <person name="Lubbers R.J."/>
            <person name="Gomes A.C."/>
            <person name="Makela M.R."/>
            <person name="Stajich J."/>
            <person name="Grigoriev I.V."/>
            <person name="Mortensen U.H."/>
            <person name="De vries R.P."/>
            <person name="Baker S.E."/>
            <person name="Andersen M.R."/>
        </authorList>
    </citation>
    <scope>NUCLEOTIDE SEQUENCE [LARGE SCALE GENOMIC DNA]</scope>
    <source>
        <strain evidence="1 2">CBS 600.67</strain>
    </source>
</reference>
<accession>A0ABR4IUR8</accession>
<sequence>MTDHKMYIGYEREVQDCGSRWVIVVVKPNNRSCKWYSVIGGPEGPDPDDAVYEHEQIEEKDFKKSDFDDTMPIGWLKEGSLKSFEAVFHRLTLGPNQYFIVRLVYELFKNKLVQRDFFTDLLKKAKYTAAEWDFFGEEYCEVDKQFRIAQLVTVKMYRESIGDL</sequence>
<keyword evidence="2" id="KW-1185">Reference proteome</keyword>
<evidence type="ECO:0000313" key="1">
    <source>
        <dbReference type="EMBL" id="KAL2831520.1"/>
    </source>
</evidence>
<proteinExistence type="predicted"/>
<dbReference type="Proteomes" id="UP001610335">
    <property type="component" value="Unassembled WGS sequence"/>
</dbReference>